<accession>A0A511Z9Q1</accession>
<proteinExistence type="predicted"/>
<name>A0A511Z9Q1_9BACL</name>
<keyword evidence="1" id="KW-1133">Transmembrane helix</keyword>
<gene>
    <name evidence="2" type="ORF">SLU01_24760</name>
</gene>
<comment type="caution">
    <text evidence="2">The sequence shown here is derived from an EMBL/GenBank/DDBJ whole genome shotgun (WGS) entry which is preliminary data.</text>
</comment>
<evidence type="ECO:0000313" key="2">
    <source>
        <dbReference type="EMBL" id="GEN84164.1"/>
    </source>
</evidence>
<organism evidence="2 3">
    <name type="scientific">Sporosarcina luteola</name>
    <dbReference type="NCBI Taxonomy" id="582850"/>
    <lineage>
        <taxon>Bacteria</taxon>
        <taxon>Bacillati</taxon>
        <taxon>Bacillota</taxon>
        <taxon>Bacilli</taxon>
        <taxon>Bacillales</taxon>
        <taxon>Caryophanaceae</taxon>
        <taxon>Sporosarcina</taxon>
    </lineage>
</organism>
<sequence>MKQWNGLLQKEWVQWRGQIIVVIFLLLAGLFILPYFARVLTVGEVSVFEITMVISFVAAGACVLVPVIAFSMMFNKEMKRPDLWFHSTASTVKLVVVKMVMSAGLGLAYLLVTAFVVAIRYAITPQPEAIFNELLFYGSLLISAVFLASIQFMVYGFFFIVIDQLLKPFLKSFSFVVTLILFIISVRMYGEVTGSYVYDKFIRVGSFDLMSIKNPAIDLQYDYFTVTNTVLYAGEFLVAVIFTVGLFYLAIALFEKRVRL</sequence>
<dbReference type="EMBL" id="BJYL01000033">
    <property type="protein sequence ID" value="GEN84164.1"/>
    <property type="molecule type" value="Genomic_DNA"/>
</dbReference>
<dbReference type="OrthoDB" id="2968365at2"/>
<dbReference type="RefSeq" id="WP_147058768.1">
    <property type="nucleotide sequence ID" value="NZ_BJYL01000033.1"/>
</dbReference>
<feature type="transmembrane region" description="Helical" evidence="1">
    <location>
        <begin position="135"/>
        <end position="162"/>
    </location>
</feature>
<feature type="transmembrane region" description="Helical" evidence="1">
    <location>
        <begin position="169"/>
        <end position="190"/>
    </location>
</feature>
<protein>
    <submittedName>
        <fullName evidence="2">Uncharacterized protein</fullName>
    </submittedName>
</protein>
<feature type="transmembrane region" description="Helical" evidence="1">
    <location>
        <begin position="20"/>
        <end position="38"/>
    </location>
</feature>
<keyword evidence="1" id="KW-0812">Transmembrane</keyword>
<evidence type="ECO:0000313" key="3">
    <source>
        <dbReference type="Proteomes" id="UP000321901"/>
    </source>
</evidence>
<dbReference type="AlphaFoldDB" id="A0A511Z9Q1"/>
<feature type="transmembrane region" description="Helical" evidence="1">
    <location>
        <begin position="95"/>
        <end position="123"/>
    </location>
</feature>
<dbReference type="Proteomes" id="UP000321901">
    <property type="component" value="Unassembled WGS sequence"/>
</dbReference>
<feature type="transmembrane region" description="Helical" evidence="1">
    <location>
        <begin position="50"/>
        <end position="74"/>
    </location>
</feature>
<keyword evidence="1" id="KW-0472">Membrane</keyword>
<evidence type="ECO:0000256" key="1">
    <source>
        <dbReference type="SAM" id="Phobius"/>
    </source>
</evidence>
<keyword evidence="3" id="KW-1185">Reference proteome</keyword>
<reference evidence="2 3" key="1">
    <citation type="submission" date="2019-07" db="EMBL/GenBank/DDBJ databases">
        <title>Whole genome shotgun sequence of Sporosarcina luteola NBRC 105378.</title>
        <authorList>
            <person name="Hosoyama A."/>
            <person name="Uohara A."/>
            <person name="Ohji S."/>
            <person name="Ichikawa N."/>
        </authorList>
    </citation>
    <scope>NUCLEOTIDE SEQUENCE [LARGE SCALE GENOMIC DNA]</scope>
    <source>
        <strain evidence="2 3">NBRC 105378</strain>
    </source>
</reference>
<feature type="transmembrane region" description="Helical" evidence="1">
    <location>
        <begin position="230"/>
        <end position="254"/>
    </location>
</feature>